<dbReference type="PROSITE" id="PS00108">
    <property type="entry name" value="PROTEIN_KINASE_ST"/>
    <property type="match status" value="1"/>
</dbReference>
<dbReference type="InterPro" id="IPR011009">
    <property type="entry name" value="Kinase-like_dom_sf"/>
</dbReference>
<feature type="compositionally biased region" description="Low complexity" evidence="9">
    <location>
        <begin position="436"/>
        <end position="455"/>
    </location>
</feature>
<evidence type="ECO:0000256" key="7">
    <source>
        <dbReference type="ARBA" id="ARBA00047899"/>
    </source>
</evidence>
<dbReference type="PANTHER" id="PTHR44899">
    <property type="entry name" value="CAMK FAMILY PROTEIN KINASE"/>
    <property type="match status" value="1"/>
</dbReference>
<dbReference type="Pfam" id="PF00069">
    <property type="entry name" value="Pkinase"/>
    <property type="match status" value="1"/>
</dbReference>
<keyword evidence="2" id="KW-0723">Serine/threonine-protein kinase</keyword>
<dbReference type="InterPro" id="IPR000719">
    <property type="entry name" value="Prot_kinase_dom"/>
</dbReference>
<reference evidence="11 12" key="1">
    <citation type="journal article" date="2017" name="Mol. Biol. Evol.">
        <title>The 4-celled Tetrabaena socialis nuclear genome reveals the essential components for genetic control of cell number at the origin of multicellularity in the volvocine lineage.</title>
        <authorList>
            <person name="Featherston J."/>
            <person name="Arakaki Y."/>
            <person name="Hanschen E.R."/>
            <person name="Ferris P.J."/>
            <person name="Michod R.E."/>
            <person name="Olson B.J.S.C."/>
            <person name="Nozaki H."/>
            <person name="Durand P.M."/>
        </authorList>
    </citation>
    <scope>NUCLEOTIDE SEQUENCE [LARGE SCALE GENOMIC DNA]</scope>
    <source>
        <strain evidence="11 12">NIES-571</strain>
    </source>
</reference>
<gene>
    <name evidence="11" type="ORF">TSOC_011226</name>
</gene>
<feature type="region of interest" description="Disordered" evidence="9">
    <location>
        <begin position="349"/>
        <end position="514"/>
    </location>
</feature>
<feature type="compositionally biased region" description="Gly residues" evidence="9">
    <location>
        <begin position="497"/>
        <end position="507"/>
    </location>
</feature>
<comment type="caution">
    <text evidence="11">The sequence shown here is derived from an EMBL/GenBank/DDBJ whole genome shotgun (WGS) entry which is preliminary data.</text>
</comment>
<dbReference type="OrthoDB" id="248923at2759"/>
<feature type="compositionally biased region" description="Low complexity" evidence="9">
    <location>
        <begin position="420"/>
        <end position="429"/>
    </location>
</feature>
<proteinExistence type="predicted"/>
<protein>
    <recommendedName>
        <fullName evidence="1">non-specific serine/threonine protein kinase</fullName>
        <ecNumber evidence="1">2.7.11.1</ecNumber>
    </recommendedName>
</protein>
<evidence type="ECO:0000256" key="4">
    <source>
        <dbReference type="ARBA" id="ARBA00022741"/>
    </source>
</evidence>
<feature type="compositionally biased region" description="Basic and acidic residues" evidence="9">
    <location>
        <begin position="309"/>
        <end position="321"/>
    </location>
</feature>
<evidence type="ECO:0000256" key="2">
    <source>
        <dbReference type="ARBA" id="ARBA00022527"/>
    </source>
</evidence>
<name>A0A2J7ZR68_9CHLO</name>
<evidence type="ECO:0000256" key="9">
    <source>
        <dbReference type="SAM" id="MobiDB-lite"/>
    </source>
</evidence>
<keyword evidence="12" id="KW-1185">Reference proteome</keyword>
<dbReference type="Gene3D" id="1.10.510.10">
    <property type="entry name" value="Transferase(Phosphotransferase) domain 1"/>
    <property type="match status" value="1"/>
</dbReference>
<evidence type="ECO:0000256" key="1">
    <source>
        <dbReference type="ARBA" id="ARBA00012513"/>
    </source>
</evidence>
<dbReference type="InterPro" id="IPR008271">
    <property type="entry name" value="Ser/Thr_kinase_AS"/>
</dbReference>
<feature type="region of interest" description="Disordered" evidence="9">
    <location>
        <begin position="642"/>
        <end position="714"/>
    </location>
</feature>
<keyword evidence="5 11" id="KW-0418">Kinase</keyword>
<dbReference type="PROSITE" id="PS50011">
    <property type="entry name" value="PROTEIN_KINASE_DOM"/>
    <property type="match status" value="1"/>
</dbReference>
<keyword evidence="4" id="KW-0547">Nucleotide-binding</keyword>
<evidence type="ECO:0000256" key="3">
    <source>
        <dbReference type="ARBA" id="ARBA00022679"/>
    </source>
</evidence>
<feature type="compositionally biased region" description="Polar residues" evidence="9">
    <location>
        <begin position="483"/>
        <end position="495"/>
    </location>
</feature>
<keyword evidence="6" id="KW-0067">ATP-binding</keyword>
<dbReference type="Gene3D" id="3.30.200.20">
    <property type="entry name" value="Phosphorylase Kinase, domain 1"/>
    <property type="match status" value="1"/>
</dbReference>
<evidence type="ECO:0000313" key="12">
    <source>
        <dbReference type="Proteomes" id="UP000236333"/>
    </source>
</evidence>
<feature type="compositionally biased region" description="Acidic residues" evidence="9">
    <location>
        <begin position="695"/>
        <end position="714"/>
    </location>
</feature>
<evidence type="ECO:0000256" key="6">
    <source>
        <dbReference type="ARBA" id="ARBA00022840"/>
    </source>
</evidence>
<dbReference type="FunFam" id="1.10.510.10:FF:000869">
    <property type="entry name" value="Nek protein kinase"/>
    <property type="match status" value="1"/>
</dbReference>
<evidence type="ECO:0000313" key="11">
    <source>
        <dbReference type="EMBL" id="PNH02758.1"/>
    </source>
</evidence>
<dbReference type="GO" id="GO:0004674">
    <property type="term" value="F:protein serine/threonine kinase activity"/>
    <property type="evidence" value="ECO:0007669"/>
    <property type="project" value="UniProtKB-KW"/>
</dbReference>
<dbReference type="AlphaFoldDB" id="A0A2J7ZR68"/>
<evidence type="ECO:0000256" key="5">
    <source>
        <dbReference type="ARBA" id="ARBA00022777"/>
    </source>
</evidence>
<keyword evidence="3" id="KW-0808">Transferase</keyword>
<dbReference type="Proteomes" id="UP000236333">
    <property type="component" value="Unassembled WGS sequence"/>
</dbReference>
<feature type="region of interest" description="Disordered" evidence="9">
    <location>
        <begin position="275"/>
        <end position="321"/>
    </location>
</feature>
<dbReference type="SUPFAM" id="SSF56112">
    <property type="entry name" value="Protein kinase-like (PK-like)"/>
    <property type="match status" value="1"/>
</dbReference>
<comment type="catalytic activity">
    <reaction evidence="8">
        <text>L-seryl-[protein] + ATP = O-phospho-L-seryl-[protein] + ADP + H(+)</text>
        <dbReference type="Rhea" id="RHEA:17989"/>
        <dbReference type="Rhea" id="RHEA-COMP:9863"/>
        <dbReference type="Rhea" id="RHEA-COMP:11604"/>
        <dbReference type="ChEBI" id="CHEBI:15378"/>
        <dbReference type="ChEBI" id="CHEBI:29999"/>
        <dbReference type="ChEBI" id="CHEBI:30616"/>
        <dbReference type="ChEBI" id="CHEBI:83421"/>
        <dbReference type="ChEBI" id="CHEBI:456216"/>
        <dbReference type="EC" id="2.7.11.1"/>
    </reaction>
</comment>
<dbReference type="PANTHER" id="PTHR44899:SF7">
    <property type="entry name" value="NIMA-RELATED KINASE"/>
    <property type="match status" value="1"/>
</dbReference>
<evidence type="ECO:0000256" key="8">
    <source>
        <dbReference type="ARBA" id="ARBA00048679"/>
    </source>
</evidence>
<dbReference type="EMBL" id="PGGS01000601">
    <property type="protein sequence ID" value="PNH02758.1"/>
    <property type="molecule type" value="Genomic_DNA"/>
</dbReference>
<feature type="domain" description="Protein kinase" evidence="10">
    <location>
        <begin position="4"/>
        <end position="260"/>
    </location>
</feature>
<organism evidence="11 12">
    <name type="scientific">Tetrabaena socialis</name>
    <dbReference type="NCBI Taxonomy" id="47790"/>
    <lineage>
        <taxon>Eukaryota</taxon>
        <taxon>Viridiplantae</taxon>
        <taxon>Chlorophyta</taxon>
        <taxon>core chlorophytes</taxon>
        <taxon>Chlorophyceae</taxon>
        <taxon>CS clade</taxon>
        <taxon>Chlamydomonadales</taxon>
        <taxon>Tetrabaenaceae</taxon>
        <taxon>Tetrabaena</taxon>
    </lineage>
</organism>
<dbReference type="InterPro" id="IPR051131">
    <property type="entry name" value="NEK_Ser/Thr_kinase_NIMA"/>
</dbReference>
<evidence type="ECO:0000259" key="10">
    <source>
        <dbReference type="PROSITE" id="PS50011"/>
    </source>
</evidence>
<dbReference type="CDD" id="cd08215">
    <property type="entry name" value="STKc_Nek"/>
    <property type="match status" value="1"/>
</dbReference>
<dbReference type="GO" id="GO:0005524">
    <property type="term" value="F:ATP binding"/>
    <property type="evidence" value="ECO:0007669"/>
    <property type="project" value="UniProtKB-KW"/>
</dbReference>
<accession>A0A2J7ZR68</accession>
<dbReference type="SMART" id="SM00220">
    <property type="entry name" value="S_TKc"/>
    <property type="match status" value="1"/>
</dbReference>
<sequence length="827" mass="88722">MEKYENMVVIGQGQYGTAFRARDKYDGNLYCVKRIPMSAKDDHAGALREAQLLDSLDHPNIIRYRESFVDKEGSLCIVTSFCEEGDLFTLIRKKAAQKEYFTEEEVMDIFVQTADAVSFIHSKRVLHRDLKTQNIFIARGGIIKLGDFGISKVLERTDSFATTVTGTPYYMAPEICTNQPYTYKSDIWSLGCVLYELCTLKHAFAADSLLSLVYQIVRGNFPPIPTEQFSNGLSDLVTRLLSRDAATRPSLGEVFKFPYVVQSLARFKAREQRRNLKQSTSISRRKQLLEHPGVGGHMEGSDAALTPKQKMERKKEADRQKRELELKVAAISVDRNREQVAARKKEMLHGSNVGLPGSSRQAPQAPQHAGFEDDDLPNMGTVGTMGGGGRMAAEESSRGAAARSSNKGIWDMDAPGPGPGAAATPYGATLPSQNRQQQQYPQQHAQQQPHAGGAQRPHSATRGGHGAGSSRPGTAPQRPASGLLTSRGVQLNMSNGTGKGGGRGGGMWDADDDDDVLAGSVRPGTRGGGTVRAGLQATASSAEQAGGRTQQWPSPGWEHGGMSGGMGADDMPNMGTVQMSRGPAPIGAGNTRGSPAARPMDYSVANRTGASDSPLMGSVNLGTMGNTRTGGGMAAVGTSARAMDDRPLPPYNGGAALASGPEVRRSAAGVGGRGAGVGERNSPQAQRHSPRGYNGDDDDGGYSDDFEDDDDEAGEDVVRQRNRIIANVDDISSRAYDGRDSVAAVQDSVIPSGGKADKARALRAKGVAELGQPLFKSVYDYLSRARRLNTDEKEVQRRLQEMVAGTKVPVIACFSVDQLVFLESMYQ</sequence>
<dbReference type="EC" id="2.7.11.1" evidence="1"/>
<comment type="catalytic activity">
    <reaction evidence="7">
        <text>L-threonyl-[protein] + ATP = O-phospho-L-threonyl-[protein] + ADP + H(+)</text>
        <dbReference type="Rhea" id="RHEA:46608"/>
        <dbReference type="Rhea" id="RHEA-COMP:11060"/>
        <dbReference type="Rhea" id="RHEA-COMP:11605"/>
        <dbReference type="ChEBI" id="CHEBI:15378"/>
        <dbReference type="ChEBI" id="CHEBI:30013"/>
        <dbReference type="ChEBI" id="CHEBI:30616"/>
        <dbReference type="ChEBI" id="CHEBI:61977"/>
        <dbReference type="ChEBI" id="CHEBI:456216"/>
        <dbReference type="EC" id="2.7.11.1"/>
    </reaction>
</comment>